<evidence type="ECO:0000313" key="1">
    <source>
        <dbReference type="EMBL" id="MBY31103.1"/>
    </source>
</evidence>
<dbReference type="InterPro" id="IPR023578">
    <property type="entry name" value="Ras_GEF_dom_sf"/>
</dbReference>
<accession>A0A2S2PNV6</accession>
<dbReference type="EMBL" id="GGMR01018484">
    <property type="protein sequence ID" value="MBY31103.1"/>
    <property type="molecule type" value="Transcribed_RNA"/>
</dbReference>
<dbReference type="PANTHER" id="PTHR14247:SF8">
    <property type="entry name" value="RAS-GEF DOMAIN-CONTAINING PROTEIN"/>
    <property type="match status" value="1"/>
</dbReference>
<reference evidence="1" key="1">
    <citation type="submission" date="2018-04" db="EMBL/GenBank/DDBJ databases">
        <title>Transcriptome of Schizaphis graminum biotype I.</title>
        <authorList>
            <person name="Scully E.D."/>
            <person name="Geib S.M."/>
            <person name="Palmer N.A."/>
            <person name="Koch K."/>
            <person name="Bradshaw J."/>
            <person name="Heng-Moss T."/>
            <person name="Sarath G."/>
        </authorList>
    </citation>
    <scope>NUCLEOTIDE SEQUENCE</scope>
</reference>
<organism evidence="1">
    <name type="scientific">Schizaphis graminum</name>
    <name type="common">Green bug aphid</name>
    <dbReference type="NCBI Taxonomy" id="13262"/>
    <lineage>
        <taxon>Eukaryota</taxon>
        <taxon>Metazoa</taxon>
        <taxon>Ecdysozoa</taxon>
        <taxon>Arthropoda</taxon>
        <taxon>Hexapoda</taxon>
        <taxon>Insecta</taxon>
        <taxon>Pterygota</taxon>
        <taxon>Neoptera</taxon>
        <taxon>Paraneoptera</taxon>
        <taxon>Hemiptera</taxon>
        <taxon>Sternorrhyncha</taxon>
        <taxon>Aphidomorpha</taxon>
        <taxon>Aphidoidea</taxon>
        <taxon>Aphididae</taxon>
        <taxon>Aphidini</taxon>
        <taxon>Schizaphis</taxon>
    </lineage>
</organism>
<proteinExistence type="predicted"/>
<dbReference type="PANTHER" id="PTHR14247">
    <property type="entry name" value="BREAST CANCER ANTI-ESTROGEN RESISTANCE PROTEIN 3 HOMOLOG-LIKE PROTEIN"/>
    <property type="match status" value="1"/>
</dbReference>
<dbReference type="AlphaFoldDB" id="A0A2S2PNV6"/>
<name>A0A2S2PNV6_SCHGA</name>
<dbReference type="GO" id="GO:0007264">
    <property type="term" value="P:small GTPase-mediated signal transduction"/>
    <property type="evidence" value="ECO:0007669"/>
    <property type="project" value="InterPro"/>
</dbReference>
<gene>
    <name evidence="1" type="primary">BCAR3</name>
    <name evidence="1" type="ORF">g.72012</name>
</gene>
<dbReference type="InterPro" id="IPR051853">
    <property type="entry name" value="SH2-Ras-GEF_adapter"/>
</dbReference>
<dbReference type="Gene3D" id="1.10.840.10">
    <property type="entry name" value="Ras guanine-nucleotide exchange factors catalytic domain"/>
    <property type="match status" value="1"/>
</dbReference>
<protein>
    <submittedName>
        <fullName evidence="1">Breast cancer anti-estrogen resistance protein 3</fullName>
    </submittedName>
</protein>
<dbReference type="GO" id="GO:0005085">
    <property type="term" value="F:guanyl-nucleotide exchange factor activity"/>
    <property type="evidence" value="ECO:0007669"/>
    <property type="project" value="InterPro"/>
</dbReference>
<dbReference type="SUPFAM" id="SSF48366">
    <property type="entry name" value="Ras GEF"/>
    <property type="match status" value="1"/>
</dbReference>
<dbReference type="InterPro" id="IPR036964">
    <property type="entry name" value="RASGEF_cat_dom_sf"/>
</dbReference>
<sequence>MLYVAPSFRFACLQYLVAMTVIVTPCLLLIGSDINDKENLADVNLEWSLEDEYEYRRRRFYYRCAGFSSWLVSDNDSTSDDDDDSYKLTANSDIDSGYSLPPREEWAVEKRHWLDLLTRHRAAALDKWIRTAADAKQAVGDVYGYRALMSALCSDRIQALQDTWATLRRVHTATAVAFESRLRPEFLGRGEKNLMTTLGKPGINDVDDNDVNELLQLPPNATIPDATSLAVLYEHLYTDNISDAGSVNSTAVGSNDIGSKKEKDPRLSSFFTSPLLLSPSPWLSLKSGISGGLGSSMGSDYGLSALHFLCIQYSDWVQQSYGDDNSILPLIKSPVLQLDRFRSNFRALLRQYSGGDFSDYDDGDVRFNYVSGYKDIDLQREENTSYHKEFNYNRNDEFAYERQYEDNVEEYGTGGDDNEDCGDDDDDDATVICCNNESSILVMKNDAVDTSYGDTLAAAKTENQRQTTTKNEKCFNHKKYQEEDNLYDRWIEDASVNGRGPAPLNIVFCTELHVRLFWPPTLFLQDINDNKDTIDHKSAIPAYALGTTYVATVTAAFDDKDKFTNHVPSPLTLNHEITGQLDQAAQDMRLRYKAMDDFLDRACAYSTSATKIAY</sequence>